<geneLocation type="plasmid" evidence="1 2">
    <name>RPME01</name>
</geneLocation>
<name>A2SNF2_METPP</name>
<protein>
    <submittedName>
        <fullName evidence="1">Uncharacterized protein</fullName>
    </submittedName>
</protein>
<dbReference type="RefSeq" id="WP_011831679.1">
    <property type="nucleotide sequence ID" value="NC_008826.1"/>
</dbReference>
<keyword evidence="2" id="KW-1185">Reference proteome</keyword>
<evidence type="ECO:0000313" key="1">
    <source>
        <dbReference type="EMBL" id="ABM97091.1"/>
    </source>
</evidence>
<dbReference type="eggNOG" id="ENOG502ZHTZ">
    <property type="taxonomic scope" value="Bacteria"/>
</dbReference>
<dbReference type="AlphaFoldDB" id="A2SNF2"/>
<reference evidence="1 2" key="1">
    <citation type="journal article" date="2007" name="J. Bacteriol.">
        <title>Whole-genome analysis of the methyl tert-butyl ether-degrading beta-proteobacterium Methylibium petroleiphilum PM1.</title>
        <authorList>
            <person name="Kane S.R."/>
            <person name="Chakicherla A.Y."/>
            <person name="Chain P.S.G."/>
            <person name="Schmidt R."/>
            <person name="Shin M.W."/>
            <person name="Legler T.C."/>
            <person name="Scow K.M."/>
            <person name="Larimer F.W."/>
            <person name="Lucas S.M."/>
            <person name="Richardson P.M."/>
            <person name="Hristova K.R."/>
        </authorList>
    </citation>
    <scope>NUCLEOTIDE SEQUENCE [LARGE SCALE GENOMIC DNA]</scope>
    <source>
        <strain evidence="2">ATCC BAA-1232 / LMG 22953 / PM1</strain>
        <plasmid evidence="1 2">RPME01</plasmid>
    </source>
</reference>
<proteinExistence type="predicted"/>
<organism evidence="1 2">
    <name type="scientific">Methylibium petroleiphilum (strain ATCC BAA-1232 / LMG 22953 / PM1)</name>
    <dbReference type="NCBI Taxonomy" id="420662"/>
    <lineage>
        <taxon>Bacteria</taxon>
        <taxon>Pseudomonadati</taxon>
        <taxon>Pseudomonadota</taxon>
        <taxon>Betaproteobacteria</taxon>
        <taxon>Burkholderiales</taxon>
        <taxon>Sphaerotilaceae</taxon>
        <taxon>Methylibium</taxon>
    </lineage>
</organism>
<dbReference type="EMBL" id="CP000556">
    <property type="protein sequence ID" value="ABM97091.1"/>
    <property type="molecule type" value="Genomic_DNA"/>
</dbReference>
<dbReference type="Proteomes" id="UP000000366">
    <property type="component" value="Plasmid RPME01"/>
</dbReference>
<dbReference type="KEGG" id="mpt:Mpe_B0316"/>
<dbReference type="HOGENOM" id="CLU_2118191_0_0_4"/>
<keyword evidence="1" id="KW-0614">Plasmid</keyword>
<evidence type="ECO:0000313" key="2">
    <source>
        <dbReference type="Proteomes" id="UP000000366"/>
    </source>
</evidence>
<accession>A2SNF2</accession>
<sequence length="114" mass="12293">MSLQPNVPEKVLQLLRAGGWTEKAGRDDFVAKHFETAVGVKAASAWCWPGDDGRHWIGGSYYSEGRDVLASCGVCIFANADDASIAAAAERFLGLAQREVEGTYAMRLMRPSAS</sequence>
<gene>
    <name evidence="1" type="ordered locus">Mpe_B0316</name>
</gene>